<dbReference type="InterPro" id="IPR045572">
    <property type="entry name" value="RE_endonuc_C"/>
</dbReference>
<keyword evidence="4" id="KW-1185">Reference proteome</keyword>
<gene>
    <name evidence="3" type="ORF">D6T69_12980</name>
</gene>
<dbReference type="GO" id="GO:0003677">
    <property type="term" value="F:DNA binding"/>
    <property type="evidence" value="ECO:0007669"/>
    <property type="project" value="InterPro"/>
</dbReference>
<dbReference type="GO" id="GO:0005524">
    <property type="term" value="F:ATP binding"/>
    <property type="evidence" value="ECO:0007669"/>
    <property type="project" value="InterPro"/>
</dbReference>
<reference evidence="3 4" key="1">
    <citation type="submission" date="2018-09" db="EMBL/GenBank/DDBJ databases">
        <title>Insights into the microbiota of Asian seabass (Lates calcarifer) with tenacibaculosis symptoms and description of sp. nov. Tenacibaculum singaporense.</title>
        <authorList>
            <person name="Miyake S."/>
            <person name="Soh M."/>
            <person name="Azman M.N."/>
            <person name="Ngoh S.Y."/>
            <person name="Orban L."/>
        </authorList>
    </citation>
    <scope>NUCLEOTIDE SEQUENCE [LARGE SCALE GENOMIC DNA]</scope>
    <source>
        <strain evidence="3 4">DSM 106434</strain>
    </source>
</reference>
<evidence type="ECO:0000259" key="1">
    <source>
        <dbReference type="Pfam" id="PF04851"/>
    </source>
</evidence>
<keyword evidence="3" id="KW-0540">Nuclease</keyword>
<dbReference type="AlphaFoldDB" id="A0A3Q8RSJ3"/>
<dbReference type="InterPro" id="IPR050742">
    <property type="entry name" value="Helicase_Restrict-Modif_Enz"/>
</dbReference>
<sequence length="1014" mass="116679">MKIKFKENLGYQQEAINAIVNIFQGQEVCEANFTVYSPDFLAKKNNINAQAKLGQEDYGIGYGNRLTLSEGKLLENVQNIQLANGLKPSERKEINRNHLDFTIEMETGTGKTYVYLRSIMEMYRKYGFSKHIIVVPSIPIKEGVYKSLEITKEHFKEHYDNINYNFFIYDSSKLNEVRDFSTNDGLEIMVINIDAFSKSFKDPNKDNKTNIIHRYNDSLGYKPLDLIRNTNPVVFIDEPQSTMSTPIRKKAVQSLNPLSIVRYSATHKEKVNLMYKLDAIDAYEEKLVKQIEVGSVQTEGVNNQAYIRLISVKVSKGFPVAKIEVDAFKNGSITRKTYTVKQNEDLEQLTDRIEYEGYIIKDIHAVEGNEYIDFTSKEDVIRLGQAIGAVDEKQVKRALISKTIEEHLDKELVLNPLGIKVLSLFFIDSVNKYRVYDEEGNAENGEYAEIFETEYLKLITKPKYVSLFEEITDDEKDASTVHNGYFSIDKKSKSSNKKEKFEYFKDTSGKVKADEDTYSLIMRDKEMLLSFKSKLRFIFSHSALKEGWDNPNVFQICTLKDAGNSEIKRRQEIGRGLRLCVNQEGERVYGHEVNTLTVMATESYKTFVDNFQKEVESDTGIRFGILESHSFANVVLTIEDETPVYLGQQKSEELFKYLLAQGYIDARGKVQDELRTDLKNDEVKLPEEITDNKHVLKQVLSNLKVAAGKLEIKNKDEKKRVKVNKRVLDSPEFKELWERVKYKTTFSVDFDSASLVKECINALDNRLKITRGKLHYSKASLSIDIGGVEAEIKANSVRTETLYEEVEVLPDIVGYLQNETQLTRKSIVEILTGTTRLPYFKINPQKFIEGCIDIINEQMRMHIIDGIQYKKIDETEYYSQELFENEELFGYLKNNLKESTKSPYDYVVYDSNIESTLANDFENSDNISVYAKLPNWFKIDTPLGTYNPDWAILWKDNNEEKLFFVVESKGSTGLFDLRPKEQGKIDCGKKHFDALDSEMIVAASMSDVENYALK</sequence>
<dbReference type="RefSeq" id="WP_125068144.1">
    <property type="nucleotide sequence ID" value="NZ_CP032548.1"/>
</dbReference>
<dbReference type="PANTHER" id="PTHR47396:SF1">
    <property type="entry name" value="ATP-DEPENDENT HELICASE IRC3-RELATED"/>
    <property type="match status" value="1"/>
</dbReference>
<dbReference type="GO" id="GO:0005829">
    <property type="term" value="C:cytosol"/>
    <property type="evidence" value="ECO:0007669"/>
    <property type="project" value="TreeGrafter"/>
</dbReference>
<dbReference type="KEGG" id="tsig:D6T69_12980"/>
<dbReference type="Proteomes" id="UP000274593">
    <property type="component" value="Chromosome"/>
</dbReference>
<evidence type="ECO:0000313" key="4">
    <source>
        <dbReference type="Proteomes" id="UP000274593"/>
    </source>
</evidence>
<dbReference type="GO" id="GO:0015668">
    <property type="term" value="F:type III site-specific deoxyribonuclease activity"/>
    <property type="evidence" value="ECO:0007669"/>
    <property type="project" value="InterPro"/>
</dbReference>
<feature type="domain" description="Helicase/UvrB N-terminal" evidence="1">
    <location>
        <begin position="11"/>
        <end position="266"/>
    </location>
</feature>
<evidence type="ECO:0000313" key="3">
    <source>
        <dbReference type="EMBL" id="AZJ36392.1"/>
    </source>
</evidence>
<organism evidence="3 4">
    <name type="scientific">Tenacibaculum singaporense</name>
    <dbReference type="NCBI Taxonomy" id="2358479"/>
    <lineage>
        <taxon>Bacteria</taxon>
        <taxon>Pseudomonadati</taxon>
        <taxon>Bacteroidota</taxon>
        <taxon>Flavobacteriia</taxon>
        <taxon>Flavobacteriales</taxon>
        <taxon>Flavobacteriaceae</taxon>
        <taxon>Tenacibaculum</taxon>
    </lineage>
</organism>
<dbReference type="Pfam" id="PF19778">
    <property type="entry name" value="RE_endonuc"/>
    <property type="match status" value="1"/>
</dbReference>
<keyword evidence="3" id="KW-0378">Hydrolase</keyword>
<feature type="domain" description="Type III restriction enzyme C-terminal endonuclease" evidence="2">
    <location>
        <begin position="901"/>
        <end position="996"/>
    </location>
</feature>
<evidence type="ECO:0000259" key="2">
    <source>
        <dbReference type="Pfam" id="PF19778"/>
    </source>
</evidence>
<dbReference type="InterPro" id="IPR006935">
    <property type="entry name" value="Helicase/UvrB_N"/>
</dbReference>
<dbReference type="PANTHER" id="PTHR47396">
    <property type="entry name" value="TYPE I RESTRICTION ENZYME ECOKI R PROTEIN"/>
    <property type="match status" value="1"/>
</dbReference>
<keyword evidence="3" id="KW-0255">Endonuclease</keyword>
<proteinExistence type="predicted"/>
<dbReference type="EMBL" id="CP032548">
    <property type="protein sequence ID" value="AZJ36392.1"/>
    <property type="molecule type" value="Genomic_DNA"/>
</dbReference>
<name>A0A3Q8RSJ3_9FLAO</name>
<dbReference type="InterPro" id="IPR027417">
    <property type="entry name" value="P-loop_NTPase"/>
</dbReference>
<dbReference type="Pfam" id="PF04851">
    <property type="entry name" value="ResIII"/>
    <property type="match status" value="1"/>
</dbReference>
<accession>A0A3Q8RSJ3</accession>
<dbReference type="Gene3D" id="3.40.50.300">
    <property type="entry name" value="P-loop containing nucleotide triphosphate hydrolases"/>
    <property type="match status" value="1"/>
</dbReference>
<protein>
    <submittedName>
        <fullName evidence="3">Type III restriction endonuclease subunit R</fullName>
    </submittedName>
</protein>
<dbReference type="REBASE" id="283531">
    <property type="entry name" value="Tsp106434ORF12975P"/>
</dbReference>
<dbReference type="SUPFAM" id="SSF52540">
    <property type="entry name" value="P-loop containing nucleoside triphosphate hydrolases"/>
    <property type="match status" value="2"/>
</dbReference>